<keyword evidence="3" id="KW-1185">Reference proteome</keyword>
<evidence type="ECO:0008006" key="4">
    <source>
        <dbReference type="Google" id="ProtNLM"/>
    </source>
</evidence>
<dbReference type="KEGG" id="mbd:MEBOL_007134"/>
<feature type="region of interest" description="Disordered" evidence="1">
    <location>
        <begin position="227"/>
        <end position="255"/>
    </location>
</feature>
<dbReference type="AlphaFoldDB" id="A0A250IRS4"/>
<evidence type="ECO:0000313" key="2">
    <source>
        <dbReference type="EMBL" id="ATB33636.1"/>
    </source>
</evidence>
<reference evidence="2 3" key="1">
    <citation type="submission" date="2017-06" db="EMBL/GenBank/DDBJ databases">
        <authorList>
            <person name="Kim H.J."/>
            <person name="Triplett B.A."/>
        </authorList>
    </citation>
    <scope>NUCLEOTIDE SEQUENCE [LARGE SCALE GENOMIC DNA]</scope>
    <source>
        <strain evidence="2 3">DSM 14713</strain>
    </source>
</reference>
<proteinExistence type="predicted"/>
<dbReference type="EMBL" id="CP022163">
    <property type="protein sequence ID" value="ATB33636.1"/>
    <property type="molecule type" value="Genomic_DNA"/>
</dbReference>
<name>A0A250IRS4_9BACT</name>
<accession>A0A250IRS4</accession>
<gene>
    <name evidence="2" type="ORF">MEBOL_007134</name>
</gene>
<sequence>MSDTPPREGSRLGPYLLGRLHPDSDPALGYVYEAHHIETGAPALVMVPDASNPWAPRASCAVRSLSEVSPPFVSVEVERTPGATTRALHELTLLHIRLSGAMTCVEDCEDTAAFLSREPHLAPPSPRPRRRLLPLGLATLGGVALVMGLLLWPRAPAPKDATLDVGEVETVSGESVSWVDLAASTRPIIGYPLPSKPFKGQHKPPCTEGAEVEINGGCWAQLKQDAPCPRTTAEHQGKCYMPVRDPPPEPRSLQP</sequence>
<dbReference type="Proteomes" id="UP000217289">
    <property type="component" value="Chromosome"/>
</dbReference>
<protein>
    <recommendedName>
        <fullName evidence="4">Protein kinase</fullName>
    </recommendedName>
</protein>
<dbReference type="RefSeq" id="WP_095981642.1">
    <property type="nucleotide sequence ID" value="NZ_CP022163.1"/>
</dbReference>
<evidence type="ECO:0000256" key="1">
    <source>
        <dbReference type="SAM" id="MobiDB-lite"/>
    </source>
</evidence>
<organism evidence="2 3">
    <name type="scientific">Melittangium boletus DSM 14713</name>
    <dbReference type="NCBI Taxonomy" id="1294270"/>
    <lineage>
        <taxon>Bacteria</taxon>
        <taxon>Pseudomonadati</taxon>
        <taxon>Myxococcota</taxon>
        <taxon>Myxococcia</taxon>
        <taxon>Myxococcales</taxon>
        <taxon>Cystobacterineae</taxon>
        <taxon>Archangiaceae</taxon>
        <taxon>Melittangium</taxon>
    </lineage>
</organism>
<dbReference type="OrthoDB" id="5523423at2"/>
<evidence type="ECO:0000313" key="3">
    <source>
        <dbReference type="Proteomes" id="UP000217289"/>
    </source>
</evidence>